<dbReference type="PANTHER" id="PTHR22916">
    <property type="entry name" value="GLYCOSYLTRANSFERASE"/>
    <property type="match status" value="1"/>
</dbReference>
<dbReference type="SUPFAM" id="SSF53448">
    <property type="entry name" value="Nucleotide-diphospho-sugar transferases"/>
    <property type="match status" value="1"/>
</dbReference>
<dbReference type="Proteomes" id="UP000641741">
    <property type="component" value="Unassembled WGS sequence"/>
</dbReference>
<comment type="caution">
    <text evidence="2">The sequence shown here is derived from an EMBL/GenBank/DDBJ whole genome shotgun (WGS) entry which is preliminary data.</text>
</comment>
<dbReference type="Pfam" id="PF00535">
    <property type="entry name" value="Glycos_transf_2"/>
    <property type="match status" value="1"/>
</dbReference>
<dbReference type="PANTHER" id="PTHR22916:SF3">
    <property type="entry name" value="UDP-GLCNAC:BETAGAL BETA-1,3-N-ACETYLGLUCOSAMINYLTRANSFERASE-LIKE PROTEIN 1"/>
    <property type="match status" value="1"/>
</dbReference>
<dbReference type="RefSeq" id="WP_186969905.1">
    <property type="nucleotide sequence ID" value="NZ_JACOPK010000005.1"/>
</dbReference>
<dbReference type="Gene3D" id="3.90.550.10">
    <property type="entry name" value="Spore Coat Polysaccharide Biosynthesis Protein SpsA, Chain A"/>
    <property type="match status" value="1"/>
</dbReference>
<dbReference type="InterPro" id="IPR001173">
    <property type="entry name" value="Glyco_trans_2-like"/>
</dbReference>
<dbReference type="EMBL" id="JACOPK010000005">
    <property type="protein sequence ID" value="MBC5695687.1"/>
    <property type="molecule type" value="Genomic_DNA"/>
</dbReference>
<feature type="domain" description="Glycosyltransferase 2-like" evidence="1">
    <location>
        <begin position="10"/>
        <end position="171"/>
    </location>
</feature>
<accession>A0ABR7GN09</accession>
<proteinExistence type="predicted"/>
<reference evidence="2 3" key="1">
    <citation type="submission" date="2020-08" db="EMBL/GenBank/DDBJ databases">
        <title>Genome public.</title>
        <authorList>
            <person name="Liu C."/>
            <person name="Sun Q."/>
        </authorList>
    </citation>
    <scope>NUCLEOTIDE SEQUENCE [LARGE SCALE GENOMIC DNA]</scope>
    <source>
        <strain evidence="2 3">M2</strain>
    </source>
</reference>
<organism evidence="2 3">
    <name type="scientific">Agathobaculum hominis</name>
    <dbReference type="NCBI Taxonomy" id="2763014"/>
    <lineage>
        <taxon>Bacteria</taxon>
        <taxon>Bacillati</taxon>
        <taxon>Bacillota</taxon>
        <taxon>Clostridia</taxon>
        <taxon>Eubacteriales</taxon>
        <taxon>Butyricicoccaceae</taxon>
        <taxon>Agathobaculum</taxon>
    </lineage>
</organism>
<gene>
    <name evidence="2" type="ORF">H8S02_06980</name>
</gene>
<name>A0ABR7GN09_9FIRM</name>
<sequence length="345" mass="40236">MRMNPEKVLTIAIPAYNASKFLPKCLQSLVDSNELERMEVLVIDDGSKESQDEVVRPYIDRFPQSIQMIHKENGGHGSVINKAAEIATGKYLKILDADDWVVSKNMKSLLDSLERLNADVVITHFDMVDAEERFRQPFATENVEFGKIYTMDDLAQLPKSVYACSTFHGIFYRLAFYQSTQIRMSEKVFYEDQEYATLPFCFASGVVFLDLTIYQYLVGRPGQSVSHENQVKRLPEIKFILDSLICFYQTHYDMSESRKRYFQYKIGAVILSYYVAALLKNPDRRKGRHDADALRRELRQNSCDLMKATEKKYWITKGLHFVHMTPDGLERIKRTHFYYILKKFI</sequence>
<evidence type="ECO:0000313" key="3">
    <source>
        <dbReference type="Proteomes" id="UP000641741"/>
    </source>
</evidence>
<dbReference type="InterPro" id="IPR029044">
    <property type="entry name" value="Nucleotide-diphossugar_trans"/>
</dbReference>
<evidence type="ECO:0000259" key="1">
    <source>
        <dbReference type="Pfam" id="PF00535"/>
    </source>
</evidence>
<evidence type="ECO:0000313" key="2">
    <source>
        <dbReference type="EMBL" id="MBC5695687.1"/>
    </source>
</evidence>
<dbReference type="CDD" id="cd00761">
    <property type="entry name" value="Glyco_tranf_GTA_type"/>
    <property type="match status" value="1"/>
</dbReference>
<protein>
    <submittedName>
        <fullName evidence="2">Glycosyltransferase family 2 protein</fullName>
    </submittedName>
</protein>
<keyword evidence="3" id="KW-1185">Reference proteome</keyword>